<feature type="region of interest" description="Disordered" evidence="1">
    <location>
        <begin position="1"/>
        <end position="85"/>
    </location>
</feature>
<reference evidence="2 3" key="1">
    <citation type="submission" date="2023-08" db="EMBL/GenBank/DDBJ databases">
        <title>Black Yeasts Isolated from many extreme environments.</title>
        <authorList>
            <person name="Coleine C."/>
            <person name="Stajich J.E."/>
            <person name="Selbmann L."/>
        </authorList>
    </citation>
    <scope>NUCLEOTIDE SEQUENCE [LARGE SCALE GENOMIC DNA]</scope>
    <source>
        <strain evidence="2 3">CCFEE 536</strain>
    </source>
</reference>
<name>A0ABR0M4R5_9PEZI</name>
<comment type="caution">
    <text evidence="2">The sequence shown here is derived from an EMBL/GenBank/DDBJ whole genome shotgun (WGS) entry which is preliminary data.</text>
</comment>
<proteinExistence type="predicted"/>
<feature type="region of interest" description="Disordered" evidence="1">
    <location>
        <begin position="156"/>
        <end position="177"/>
    </location>
</feature>
<dbReference type="EMBL" id="JAVRRA010001214">
    <property type="protein sequence ID" value="KAK5281139.1"/>
    <property type="molecule type" value="Genomic_DNA"/>
</dbReference>
<dbReference type="PANTHER" id="PTHR38426">
    <property type="entry name" value="MAINTENANCE OF TELOMERE CAPPING PROTEIN 4"/>
    <property type="match status" value="1"/>
</dbReference>
<feature type="non-terminal residue" evidence="2">
    <location>
        <position position="352"/>
    </location>
</feature>
<dbReference type="PANTHER" id="PTHR38426:SF1">
    <property type="entry name" value="MAINTENANCE OF TELOMERE CAPPING PROTEIN 4"/>
    <property type="match status" value="1"/>
</dbReference>
<accession>A0ABR0M4R5</accession>
<gene>
    <name evidence="2" type="ORF">LTR16_006463</name>
</gene>
<dbReference type="InterPro" id="IPR038769">
    <property type="entry name" value="MTC4"/>
</dbReference>
<protein>
    <submittedName>
        <fullName evidence="2">Uncharacterized protein</fullName>
    </submittedName>
</protein>
<keyword evidence="3" id="KW-1185">Reference proteome</keyword>
<sequence>KRRSTRHRLSGHGSSPLAREITRAAPTSGGVDVEDREDLQTSVPLSTADRNASFEPDGEDSGLHRRRAPGGLSAYGTSPRAPALNPADLVNMALNLNESRRRNFSAGMLASPPTANTRRVTSAGLPPQGLGLQGSYLGHNGGGSLKFHLQQQRRMSRNLSPRSGRVASYSPRDTSPTAIPEPAALLQEEIEIEYQFSTATLTRAEKARTYFELSSEYRRLLKFLPPLKPDSSALGNSTFTTLSTPGSAHVQMSRVTSHQDRKYELGRQYNPLQFLRNRKVRARERQTLDCDTAGWNNTAKVLAWVDAVEEQAERPEYRVEVDSVSLPPFGINYTEDEDSQFPSPKGHRRTDT</sequence>
<evidence type="ECO:0000313" key="3">
    <source>
        <dbReference type="Proteomes" id="UP001357485"/>
    </source>
</evidence>
<dbReference type="Proteomes" id="UP001357485">
    <property type="component" value="Unassembled WGS sequence"/>
</dbReference>
<organism evidence="2 3">
    <name type="scientific">Cryomyces antarcticus</name>
    <dbReference type="NCBI Taxonomy" id="329879"/>
    <lineage>
        <taxon>Eukaryota</taxon>
        <taxon>Fungi</taxon>
        <taxon>Dikarya</taxon>
        <taxon>Ascomycota</taxon>
        <taxon>Pezizomycotina</taxon>
        <taxon>Dothideomycetes</taxon>
        <taxon>Dothideomycetes incertae sedis</taxon>
        <taxon>Cryomyces</taxon>
    </lineage>
</organism>
<feature type="non-terminal residue" evidence="2">
    <location>
        <position position="1"/>
    </location>
</feature>
<feature type="compositionally biased region" description="Basic residues" evidence="1">
    <location>
        <begin position="1"/>
        <end position="10"/>
    </location>
</feature>
<feature type="region of interest" description="Disordered" evidence="1">
    <location>
        <begin position="328"/>
        <end position="352"/>
    </location>
</feature>
<evidence type="ECO:0000256" key="1">
    <source>
        <dbReference type="SAM" id="MobiDB-lite"/>
    </source>
</evidence>
<feature type="compositionally biased region" description="Polar residues" evidence="1">
    <location>
        <begin position="40"/>
        <end position="50"/>
    </location>
</feature>
<evidence type="ECO:0000313" key="2">
    <source>
        <dbReference type="EMBL" id="KAK5281139.1"/>
    </source>
</evidence>